<dbReference type="AlphaFoldDB" id="A0AA43Z500"/>
<dbReference type="EMBL" id="JAAPAP010000001">
    <property type="protein sequence ID" value="NHN75797.1"/>
    <property type="molecule type" value="Genomic_DNA"/>
</dbReference>
<organism evidence="1 2">
    <name type="scientific">Azotobacter chroococcum</name>
    <dbReference type="NCBI Taxonomy" id="353"/>
    <lineage>
        <taxon>Bacteria</taxon>
        <taxon>Pseudomonadati</taxon>
        <taxon>Pseudomonadota</taxon>
        <taxon>Gammaproteobacteria</taxon>
        <taxon>Pseudomonadales</taxon>
        <taxon>Pseudomonadaceae</taxon>
        <taxon>Azotobacter</taxon>
    </lineage>
</organism>
<accession>A0AA43Z500</accession>
<dbReference type="Proteomes" id="UP000736384">
    <property type="component" value="Unassembled WGS sequence"/>
</dbReference>
<gene>
    <name evidence="1" type="ORF">HA520_00605</name>
</gene>
<protein>
    <submittedName>
        <fullName evidence="1">Uncharacterized protein</fullName>
    </submittedName>
</protein>
<name>A0AA43Z500_9GAMM</name>
<evidence type="ECO:0000313" key="2">
    <source>
        <dbReference type="Proteomes" id="UP000736384"/>
    </source>
</evidence>
<sequence length="80" mass="9496">MTLRWITCVLVSMTTLYIGHLILEVENGLQEQIDLLREELRTIRISLDPMETNSHGHELGKYRQNFEITVFPRAEERIHF</sequence>
<comment type="caution">
    <text evidence="1">The sequence shown here is derived from an EMBL/GenBank/DDBJ whole genome shotgun (WGS) entry which is preliminary data.</text>
</comment>
<evidence type="ECO:0000313" key="1">
    <source>
        <dbReference type="EMBL" id="NHN75797.1"/>
    </source>
</evidence>
<reference evidence="1" key="1">
    <citation type="submission" date="2020-03" db="EMBL/GenBank/DDBJ databases">
        <title>Genome assembly of Azotobacter chroococcum W5.</title>
        <authorList>
            <person name="Kannepalli A."/>
        </authorList>
    </citation>
    <scope>NUCLEOTIDE SEQUENCE</scope>
    <source>
        <strain evidence="1">W5</strain>
    </source>
</reference>
<dbReference type="RefSeq" id="WP_165891200.1">
    <property type="nucleotide sequence ID" value="NZ_JAAPAP010000001.1"/>
</dbReference>
<proteinExistence type="predicted"/>